<dbReference type="OMA" id="WFSWRKN"/>
<proteinExistence type="predicted"/>
<feature type="region of interest" description="Disordered" evidence="1">
    <location>
        <begin position="1"/>
        <end position="121"/>
    </location>
</feature>
<dbReference type="RefSeq" id="XP_024913101.1">
    <property type="nucleotide sequence ID" value="XM_025057333.1"/>
</dbReference>
<dbReference type="InterPro" id="IPR019080">
    <property type="entry name" value="YqaJ_viral_recombinase"/>
</dbReference>
<reference evidence="3 4" key="1">
    <citation type="journal article" date="2014" name="Nat. Genet.">
        <title>Whole-genome sequence of a flatfish provides insights into ZW sex chromosome evolution and adaptation to a benthic lifestyle.</title>
        <authorList>
            <person name="Chen S."/>
            <person name="Zhang G."/>
            <person name="Shao C."/>
            <person name="Huang Q."/>
            <person name="Liu G."/>
            <person name="Zhang P."/>
            <person name="Song W."/>
            <person name="An N."/>
            <person name="Chalopin D."/>
            <person name="Volff J.N."/>
            <person name="Hong Y."/>
            <person name="Li Q."/>
            <person name="Sha Z."/>
            <person name="Zhou H."/>
            <person name="Xie M."/>
            <person name="Yu Q."/>
            <person name="Liu Y."/>
            <person name="Xiang H."/>
            <person name="Wang N."/>
            <person name="Wu K."/>
            <person name="Yang C."/>
            <person name="Zhou Q."/>
            <person name="Liao X."/>
            <person name="Yang L."/>
            <person name="Hu Q."/>
            <person name="Zhang J."/>
            <person name="Meng L."/>
            <person name="Jin L."/>
            <person name="Tian Y."/>
            <person name="Lian J."/>
            <person name="Yang J."/>
            <person name="Miao G."/>
            <person name="Liu S."/>
            <person name="Liang Z."/>
            <person name="Yan F."/>
            <person name="Li Y."/>
            <person name="Sun B."/>
            <person name="Zhang H."/>
            <person name="Zhang J."/>
            <person name="Zhu Y."/>
            <person name="Du M."/>
            <person name="Zhao Y."/>
            <person name="Schartl M."/>
            <person name="Tang Q."/>
            <person name="Wang J."/>
        </authorList>
    </citation>
    <scope>NUCLEOTIDE SEQUENCE</scope>
</reference>
<evidence type="ECO:0000313" key="3">
    <source>
        <dbReference type="Ensembl" id="ENSCSEP00000009588.1"/>
    </source>
</evidence>
<name>A0A3P8V2G5_CYNSE</name>
<evidence type="ECO:0000256" key="1">
    <source>
        <dbReference type="SAM" id="MobiDB-lite"/>
    </source>
</evidence>
<dbReference type="InParanoid" id="A0A3P8V2G5"/>
<reference evidence="3" key="2">
    <citation type="submission" date="2025-08" db="UniProtKB">
        <authorList>
            <consortium name="Ensembl"/>
        </authorList>
    </citation>
    <scope>IDENTIFICATION</scope>
</reference>
<dbReference type="Gene3D" id="3.90.320.10">
    <property type="match status" value="1"/>
</dbReference>
<evidence type="ECO:0000259" key="2">
    <source>
        <dbReference type="Pfam" id="PF09588"/>
    </source>
</evidence>
<dbReference type="InterPro" id="IPR011604">
    <property type="entry name" value="PDDEXK-like_dom_sf"/>
</dbReference>
<dbReference type="Pfam" id="PF09588">
    <property type="entry name" value="YqaJ"/>
    <property type="match status" value="1"/>
</dbReference>
<dbReference type="PANTHER" id="PTHR46609">
    <property type="entry name" value="EXONUCLEASE, PHAGE-TYPE/RECB, C-TERMINAL DOMAIN-CONTAINING PROTEIN"/>
    <property type="match status" value="1"/>
</dbReference>
<dbReference type="OrthoDB" id="6155932at2759"/>
<reference evidence="3" key="3">
    <citation type="submission" date="2025-09" db="UniProtKB">
        <authorList>
            <consortium name="Ensembl"/>
        </authorList>
    </citation>
    <scope>IDENTIFICATION</scope>
</reference>
<dbReference type="InterPro" id="IPR051703">
    <property type="entry name" value="NF-kappa-B_Signaling_Reg"/>
</dbReference>
<dbReference type="InterPro" id="IPR011335">
    <property type="entry name" value="Restrct_endonuc-II-like"/>
</dbReference>
<dbReference type="SUPFAM" id="SSF52980">
    <property type="entry name" value="Restriction endonuclease-like"/>
    <property type="match status" value="1"/>
</dbReference>
<dbReference type="PANTHER" id="PTHR46609:SF8">
    <property type="entry name" value="YQAJ VIRAL RECOMBINASE DOMAIN-CONTAINING PROTEIN"/>
    <property type="match status" value="1"/>
</dbReference>
<dbReference type="GO" id="GO:0006281">
    <property type="term" value="P:DNA repair"/>
    <property type="evidence" value="ECO:0007669"/>
    <property type="project" value="UniProtKB-ARBA"/>
</dbReference>
<dbReference type="GeneID" id="103382633"/>
<accession>A0A3P8V2G5</accession>
<dbReference type="GeneTree" id="ENSGT00940000171017"/>
<dbReference type="Proteomes" id="UP000265120">
    <property type="component" value="Chromosome 8"/>
</dbReference>
<keyword evidence="4" id="KW-1185">Reference proteome</keyword>
<dbReference type="STRING" id="244447.ENSCSEP00000009588"/>
<dbReference type="CDD" id="cd22343">
    <property type="entry name" value="PDDEXK_lambda_exonuclease-like"/>
    <property type="match status" value="1"/>
</dbReference>
<evidence type="ECO:0000313" key="4">
    <source>
        <dbReference type="Proteomes" id="UP000265120"/>
    </source>
</evidence>
<dbReference type="AlphaFoldDB" id="A0A3P8V2G5"/>
<feature type="domain" description="YqaJ viral recombinase" evidence="2">
    <location>
        <begin position="148"/>
        <end position="322"/>
    </location>
</feature>
<protein>
    <submittedName>
        <fullName evidence="3">Uncharacterized LOC103382633</fullName>
    </submittedName>
</protein>
<dbReference type="KEGG" id="csem:103382633"/>
<organism evidence="3 4">
    <name type="scientific">Cynoglossus semilaevis</name>
    <name type="common">Tongue sole</name>
    <dbReference type="NCBI Taxonomy" id="244447"/>
    <lineage>
        <taxon>Eukaryota</taxon>
        <taxon>Metazoa</taxon>
        <taxon>Chordata</taxon>
        <taxon>Craniata</taxon>
        <taxon>Vertebrata</taxon>
        <taxon>Euteleostomi</taxon>
        <taxon>Actinopterygii</taxon>
        <taxon>Neopterygii</taxon>
        <taxon>Teleostei</taxon>
        <taxon>Neoteleostei</taxon>
        <taxon>Acanthomorphata</taxon>
        <taxon>Carangaria</taxon>
        <taxon>Pleuronectiformes</taxon>
        <taxon>Pleuronectoidei</taxon>
        <taxon>Cynoglossidae</taxon>
        <taxon>Cynoglossinae</taxon>
        <taxon>Cynoglossus</taxon>
    </lineage>
</organism>
<sequence length="377" mass="42241">MNKNKSSPRAGETATATSQKPILPKARYHPSIKCNKPGDAVLPQTSNTLETGPKRRSKAREVPPLQPGSQCGDTSRQVDKGPVSRVQTKTSPKPPQKSVRKETSDSELNSNKGPPSPEQVPLGVDIVLDRHVIEQVEVLTRGQRENQDWFSWRKNRITASLAHQIAHCRLVNGKSTTPPSSYLAAITGDRRHVQTRAMSWGINMESKVIHKYQKLKTLALGRPVMVRDCGLFIDAQRPWLAASPDGILVDSRTGEWLLGLEVKCPYKHRHSSVEEACRSDRAFCLEIVEGDDQNPREIPVYRLKTSHQYFTQIQCQLAVTGLHSADLVVYTTKETAIVPVTFDPDLWEETVSKLEMFYRSAVLPKLREKAAAWTPEQ</sequence>
<dbReference type="Ensembl" id="ENSCSET00000009700.1">
    <property type="protein sequence ID" value="ENSCSEP00000009588.1"/>
    <property type="gene ID" value="ENSCSEG00000006151.1"/>
</dbReference>